<comment type="caution">
    <text evidence="8">The sequence shown here is derived from an EMBL/GenBank/DDBJ whole genome shotgun (WGS) entry which is preliminary data.</text>
</comment>
<dbReference type="PANTHER" id="PTHR24345">
    <property type="entry name" value="SERINE/THREONINE-PROTEIN KINASE PLK"/>
    <property type="match status" value="1"/>
</dbReference>
<organism evidence="8 9">
    <name type="scientific">Fasciolopsis buskii</name>
    <dbReference type="NCBI Taxonomy" id="27845"/>
    <lineage>
        <taxon>Eukaryota</taxon>
        <taxon>Metazoa</taxon>
        <taxon>Spiralia</taxon>
        <taxon>Lophotrochozoa</taxon>
        <taxon>Platyhelminthes</taxon>
        <taxon>Trematoda</taxon>
        <taxon>Digenea</taxon>
        <taxon>Plagiorchiida</taxon>
        <taxon>Echinostomata</taxon>
        <taxon>Echinostomatoidea</taxon>
        <taxon>Fasciolidae</taxon>
        <taxon>Fasciolopsis</taxon>
    </lineage>
</organism>
<evidence type="ECO:0000256" key="2">
    <source>
        <dbReference type="ARBA" id="ARBA00022679"/>
    </source>
</evidence>
<proteinExistence type="predicted"/>
<dbReference type="SMART" id="SM00220">
    <property type="entry name" value="S_TKc"/>
    <property type="match status" value="1"/>
</dbReference>
<dbReference type="EMBL" id="LUCM01003846">
    <property type="protein sequence ID" value="KAA0195240.1"/>
    <property type="molecule type" value="Genomic_DNA"/>
</dbReference>
<evidence type="ECO:0000256" key="6">
    <source>
        <dbReference type="SAM" id="MobiDB-lite"/>
    </source>
</evidence>
<sequence>MYVMIIYLSTVPQSPTSIEYHIIFNITVIANTSAYGKFHLISHHLTENSCLWRLSSTSHEQLLSLPKLHNLFPWKTSISPISPQSNNGKPSFRHSTQTLSETIISSRLDPLERLDEVVSGPSVARLSKRFRSRLQTGLRSFLRSPSIQMRFSSMDALPTSPRRPSGSLRPSSIGSRPRTELFEPQIAPPSGSWIEVNEDDWSLKEPQTVGDNVLSAGVKVIELKRSTSSKSCATLTGNVERTKVKFEIDALKAPTSSADVQSNPPTDLSIHVKRFLGQGANGFCHEVSLNPVLSVDARGSGATRKQYPPRQCTLKVIPTKIYRRKRDAIHREISVQKRIAHPNVLKLYMAYHDSRLQAVCLLLEFCALGSLLDVVSGGGGSCIDEATVTQTVGQFLPSSCSTPLDSKQPAAFVTNQSEHRNPETGGLTDALTRHIFCGLMRALDHLHERLMIVHRDIKPSNIMLTDGWHAKLSDFGLACTVDQCLYDRSICGTPNYLAPEVFLREGHSKAADCWAAGATLYYTLCARAPFQPVEQTNDAGSGFLTLDSANRISGTPASPVSMSPQPVRSQVRSICRCLLLGRYEFPPSVSQPARLVIQRLLQRDPKSRPTAAEVMRMEFCLRQEENGLFKPILQSDQKKSSHFNRLRPLLHTRVIVDRLRRVRSFTGLHQRSRENDGVVNATAASVSSSSTPSCQPFSTDGVKRLTLPEKLFHLRRSASDRIRHHTRPNLLLGLWDKLDPNKERDQTNVMTSQFLPSKYPLMNSLSVSVGNTAFTGNEAIRDIFKLLGGRANHPKSDHLDVFHWISRWALTSDSLLYYTLGHVLVDSAESAVDSRLHVGPEKEDSWGVTSIAGCGIACRDGRLIRFEPKHNVPVQTCPDLPGHVDVQNHCDFLTRHLKRFNPLQDQPPIDRQVDAIPALSCKPGPVFVERWQEHGNNVIFLLSTGGWQVNFHNHSKLIVHYPNILLSCDARRQSKDPCYASSVEFSNGDLETEFNRWLDRHPNLDHILQILLFMLL</sequence>
<keyword evidence="4 8" id="KW-0418">Kinase</keyword>
<evidence type="ECO:0000313" key="9">
    <source>
        <dbReference type="Proteomes" id="UP000728185"/>
    </source>
</evidence>
<dbReference type="Proteomes" id="UP000728185">
    <property type="component" value="Unassembled WGS sequence"/>
</dbReference>
<evidence type="ECO:0000313" key="8">
    <source>
        <dbReference type="EMBL" id="KAA0195240.1"/>
    </source>
</evidence>
<evidence type="ECO:0000256" key="4">
    <source>
        <dbReference type="ARBA" id="ARBA00022777"/>
    </source>
</evidence>
<dbReference type="PROSITE" id="PS50011">
    <property type="entry name" value="PROTEIN_KINASE_DOM"/>
    <property type="match status" value="1"/>
</dbReference>
<feature type="region of interest" description="Disordered" evidence="6">
    <location>
        <begin position="153"/>
        <end position="176"/>
    </location>
</feature>
<dbReference type="OrthoDB" id="6238828at2759"/>
<name>A0A8E0RY73_9TREM</name>
<dbReference type="Pfam" id="PF00069">
    <property type="entry name" value="Pkinase"/>
    <property type="match status" value="1"/>
</dbReference>
<gene>
    <name evidence="8" type="ORF">FBUS_02757</name>
</gene>
<protein>
    <submittedName>
        <fullName evidence="8">Polo kinase 1</fullName>
    </submittedName>
</protein>
<dbReference type="Gene3D" id="3.30.200.20">
    <property type="entry name" value="Phosphorylase Kinase, domain 1"/>
    <property type="match status" value="1"/>
</dbReference>
<dbReference type="Gene3D" id="1.10.510.10">
    <property type="entry name" value="Transferase(Phosphotransferase) domain 1"/>
    <property type="match status" value="1"/>
</dbReference>
<keyword evidence="5" id="KW-0067">ATP-binding</keyword>
<keyword evidence="3" id="KW-0547">Nucleotide-binding</keyword>
<dbReference type="PROSITE" id="PS00108">
    <property type="entry name" value="PROTEIN_KINASE_ST"/>
    <property type="match status" value="1"/>
</dbReference>
<dbReference type="SUPFAM" id="SSF56112">
    <property type="entry name" value="Protein kinase-like (PK-like)"/>
    <property type="match status" value="1"/>
</dbReference>
<evidence type="ECO:0000256" key="3">
    <source>
        <dbReference type="ARBA" id="ARBA00022741"/>
    </source>
</evidence>
<evidence type="ECO:0000259" key="7">
    <source>
        <dbReference type="PROSITE" id="PS50011"/>
    </source>
</evidence>
<dbReference type="InterPro" id="IPR011009">
    <property type="entry name" value="Kinase-like_dom_sf"/>
</dbReference>
<feature type="domain" description="Protein kinase" evidence="7">
    <location>
        <begin position="270"/>
        <end position="620"/>
    </location>
</feature>
<accession>A0A8E0RY73</accession>
<feature type="compositionally biased region" description="Low complexity" evidence="6">
    <location>
        <begin position="157"/>
        <end position="176"/>
    </location>
</feature>
<dbReference type="InterPro" id="IPR008271">
    <property type="entry name" value="Ser/Thr_kinase_AS"/>
</dbReference>
<keyword evidence="2" id="KW-0808">Transferase</keyword>
<dbReference type="PANTHER" id="PTHR24345:SF91">
    <property type="entry name" value="SERINE_THREONINE-PROTEIN KINASE PLK4"/>
    <property type="match status" value="1"/>
</dbReference>
<dbReference type="Gene3D" id="3.30.1120.30">
    <property type="entry name" value="POLO box domain"/>
    <property type="match status" value="1"/>
</dbReference>
<dbReference type="GO" id="GO:0004674">
    <property type="term" value="F:protein serine/threonine kinase activity"/>
    <property type="evidence" value="ECO:0007669"/>
    <property type="project" value="UniProtKB-KW"/>
</dbReference>
<dbReference type="GO" id="GO:0005524">
    <property type="term" value="F:ATP binding"/>
    <property type="evidence" value="ECO:0007669"/>
    <property type="project" value="UniProtKB-KW"/>
</dbReference>
<keyword evidence="1" id="KW-0723">Serine/threonine-protein kinase</keyword>
<dbReference type="SUPFAM" id="SSF82615">
    <property type="entry name" value="Polo-box domain"/>
    <property type="match status" value="1"/>
</dbReference>
<keyword evidence="9" id="KW-1185">Reference proteome</keyword>
<dbReference type="InterPro" id="IPR000719">
    <property type="entry name" value="Prot_kinase_dom"/>
</dbReference>
<dbReference type="GO" id="GO:0005634">
    <property type="term" value="C:nucleus"/>
    <property type="evidence" value="ECO:0007669"/>
    <property type="project" value="TreeGrafter"/>
</dbReference>
<reference evidence="8" key="1">
    <citation type="submission" date="2019-05" db="EMBL/GenBank/DDBJ databases">
        <title>Annotation for the trematode Fasciolopsis buski.</title>
        <authorList>
            <person name="Choi Y.-J."/>
        </authorList>
    </citation>
    <scope>NUCLEOTIDE SEQUENCE</scope>
    <source>
        <strain evidence="8">HT</strain>
        <tissue evidence="8">Whole worm</tissue>
    </source>
</reference>
<dbReference type="InterPro" id="IPR036947">
    <property type="entry name" value="POLO_box_dom_sf"/>
</dbReference>
<evidence type="ECO:0000256" key="1">
    <source>
        <dbReference type="ARBA" id="ARBA00022527"/>
    </source>
</evidence>
<dbReference type="AlphaFoldDB" id="A0A8E0RY73"/>
<evidence type="ECO:0000256" key="5">
    <source>
        <dbReference type="ARBA" id="ARBA00022840"/>
    </source>
</evidence>